<dbReference type="AlphaFoldDB" id="A0A7G5GVW4"/>
<evidence type="ECO:0000313" key="2">
    <source>
        <dbReference type="Proteomes" id="UP000515369"/>
    </source>
</evidence>
<dbReference type="Pfam" id="PF06996">
    <property type="entry name" value="T6SS_TssG"/>
    <property type="match status" value="1"/>
</dbReference>
<organism evidence="1 2">
    <name type="scientific">Spirosoma foliorum</name>
    <dbReference type="NCBI Taxonomy" id="2710596"/>
    <lineage>
        <taxon>Bacteria</taxon>
        <taxon>Pseudomonadati</taxon>
        <taxon>Bacteroidota</taxon>
        <taxon>Cytophagia</taxon>
        <taxon>Cytophagales</taxon>
        <taxon>Cytophagaceae</taxon>
        <taxon>Spirosoma</taxon>
    </lineage>
</organism>
<protein>
    <submittedName>
        <fullName evidence="1">Type VI secretion system baseplate subunit TssG</fullName>
    </submittedName>
</protein>
<keyword evidence="2" id="KW-1185">Reference proteome</keyword>
<accession>A0A7G5GVW4</accession>
<sequence>MSVSDPSAVSSPYFLDLLDVDFKAEILAASLANQQMAPERIIVNPTGLYSRAYSKDIEDVSDWLLEGSTFIYNRIDTPREGLFDMLPHYLFFSPAESTGPQNVDQLLDGIRRDRDEERQARLFFLPFDAELNHLRTLSVHYDSSVDHLDGATEIIKQFAEHWPIINAMSRSQAGIFIQILPWLHLLRSNLPWFGRFLHLFFGVPAQVEAGRRLDESTREGGLPRLDNCRLGIDTVVSDHFDADWNGIRISIGPVPDNRVADFLPHSKTIALLHNLIDYFLPVSSEVSVSVLTKSDAPKTADTFLGYNSFL</sequence>
<reference evidence="1 2" key="1">
    <citation type="submission" date="2020-07" db="EMBL/GenBank/DDBJ databases">
        <title>Spirosoma foliorum sp. nov., isolated from the leaves on the Nejang mountain Korea, Republic of.</title>
        <authorList>
            <person name="Ho H."/>
            <person name="Lee Y.-J."/>
            <person name="Nurcahyanto D.-A."/>
            <person name="Kim S.-G."/>
        </authorList>
    </citation>
    <scope>NUCLEOTIDE SEQUENCE [LARGE SCALE GENOMIC DNA]</scope>
    <source>
        <strain evidence="1 2">PL0136</strain>
    </source>
</reference>
<proteinExistence type="predicted"/>
<evidence type="ECO:0000313" key="1">
    <source>
        <dbReference type="EMBL" id="QMW03006.1"/>
    </source>
</evidence>
<dbReference type="RefSeq" id="WP_182460295.1">
    <property type="nucleotide sequence ID" value="NZ_CP059732.1"/>
</dbReference>
<dbReference type="Proteomes" id="UP000515369">
    <property type="component" value="Chromosome"/>
</dbReference>
<gene>
    <name evidence="1" type="ORF">H3H32_34850</name>
</gene>
<name>A0A7G5GVW4_9BACT</name>
<dbReference type="InterPro" id="IPR010732">
    <property type="entry name" value="T6SS_TssG-like"/>
</dbReference>
<dbReference type="EMBL" id="CP059732">
    <property type="protein sequence ID" value="QMW03006.1"/>
    <property type="molecule type" value="Genomic_DNA"/>
</dbReference>
<dbReference type="KEGG" id="sfol:H3H32_34850"/>